<feature type="signal peptide" evidence="1">
    <location>
        <begin position="1"/>
        <end position="23"/>
    </location>
</feature>
<evidence type="ECO:0008006" key="4">
    <source>
        <dbReference type="Google" id="ProtNLM"/>
    </source>
</evidence>
<gene>
    <name evidence="2" type="ORF">FKG95_00520</name>
</gene>
<dbReference type="Proteomes" id="UP000315252">
    <property type="component" value="Unassembled WGS sequence"/>
</dbReference>
<dbReference type="RefSeq" id="WP_142894067.1">
    <property type="nucleotide sequence ID" value="NZ_ML660052.1"/>
</dbReference>
<dbReference type="AlphaFoldDB" id="A0A545U0W9"/>
<organism evidence="2 3">
    <name type="scientific">Denitrobaculum tricleocarpae</name>
    <dbReference type="NCBI Taxonomy" id="2591009"/>
    <lineage>
        <taxon>Bacteria</taxon>
        <taxon>Pseudomonadati</taxon>
        <taxon>Pseudomonadota</taxon>
        <taxon>Alphaproteobacteria</taxon>
        <taxon>Rhodospirillales</taxon>
        <taxon>Rhodospirillaceae</taxon>
        <taxon>Denitrobaculum</taxon>
    </lineage>
</organism>
<proteinExistence type="predicted"/>
<protein>
    <recommendedName>
        <fullName evidence="4">DUF2939 domain-containing protein</fullName>
    </recommendedName>
</protein>
<comment type="caution">
    <text evidence="2">The sequence shown here is derived from an EMBL/GenBank/DDBJ whole genome shotgun (WGS) entry which is preliminary data.</text>
</comment>
<feature type="chain" id="PRO_5022195395" description="DUF2939 domain-containing protein" evidence="1">
    <location>
        <begin position="24"/>
        <end position="203"/>
    </location>
</feature>
<sequence length="203" mass="21724">MPKLLGKLATLVVVLALSGCAVKFVEDYDVVLDQGLSDYQGEMAAFMARMAALSNAPEGEYDSAGVQAFYARTSAELQTFVERAEAIDSSGKCVAADYLGRGIKAVVERSAGFIDAQELPLGKYTNVTEIVRSYGEGADEVAMGNCTVVILKVVQDNHGVVQELHKTNGSLPRVIVDIAGPLLDQSVRIAIRNEVAKKNRGDQ</sequence>
<keyword evidence="3" id="KW-1185">Reference proteome</keyword>
<evidence type="ECO:0000256" key="1">
    <source>
        <dbReference type="SAM" id="SignalP"/>
    </source>
</evidence>
<keyword evidence="1" id="KW-0732">Signal</keyword>
<reference evidence="2 3" key="1">
    <citation type="submission" date="2019-06" db="EMBL/GenBank/DDBJ databases">
        <title>Whole genome sequence for Rhodospirillaceae sp. R148.</title>
        <authorList>
            <person name="Wang G."/>
        </authorList>
    </citation>
    <scope>NUCLEOTIDE SEQUENCE [LARGE SCALE GENOMIC DNA]</scope>
    <source>
        <strain evidence="2 3">R148</strain>
    </source>
</reference>
<dbReference type="PROSITE" id="PS51257">
    <property type="entry name" value="PROKAR_LIPOPROTEIN"/>
    <property type="match status" value="1"/>
</dbReference>
<dbReference type="EMBL" id="VHSH01000001">
    <property type="protein sequence ID" value="TQV83121.1"/>
    <property type="molecule type" value="Genomic_DNA"/>
</dbReference>
<evidence type="ECO:0000313" key="3">
    <source>
        <dbReference type="Proteomes" id="UP000315252"/>
    </source>
</evidence>
<evidence type="ECO:0000313" key="2">
    <source>
        <dbReference type="EMBL" id="TQV83121.1"/>
    </source>
</evidence>
<dbReference type="OrthoDB" id="6308189at2"/>
<accession>A0A545U0W9</accession>
<name>A0A545U0W9_9PROT</name>